<evidence type="ECO:0000256" key="1">
    <source>
        <dbReference type="SAM" id="MobiDB-lite"/>
    </source>
</evidence>
<feature type="region of interest" description="Disordered" evidence="1">
    <location>
        <begin position="67"/>
        <end position="116"/>
    </location>
</feature>
<accession>A0ABT1QL52</accession>
<keyword evidence="3" id="KW-1185">Reference proteome</keyword>
<dbReference type="EMBL" id="JANFQO010000001">
    <property type="protein sequence ID" value="MCQ4163261.1"/>
    <property type="molecule type" value="Genomic_DNA"/>
</dbReference>
<protein>
    <recommendedName>
        <fullName evidence="4">Anti-sigma factor</fullName>
    </recommendedName>
</protein>
<dbReference type="RefSeq" id="WP_255910296.1">
    <property type="nucleotide sequence ID" value="NZ_JANFQO010000001.1"/>
</dbReference>
<proteinExistence type="predicted"/>
<organism evidence="2 3">
    <name type="scientific">Tahibacter harae</name>
    <dbReference type="NCBI Taxonomy" id="2963937"/>
    <lineage>
        <taxon>Bacteria</taxon>
        <taxon>Pseudomonadati</taxon>
        <taxon>Pseudomonadota</taxon>
        <taxon>Gammaproteobacteria</taxon>
        <taxon>Lysobacterales</taxon>
        <taxon>Rhodanobacteraceae</taxon>
        <taxon>Tahibacter</taxon>
    </lineage>
</organism>
<evidence type="ECO:0000313" key="3">
    <source>
        <dbReference type="Proteomes" id="UP001165498"/>
    </source>
</evidence>
<evidence type="ECO:0000313" key="2">
    <source>
        <dbReference type="EMBL" id="MCQ4163261.1"/>
    </source>
</evidence>
<evidence type="ECO:0008006" key="4">
    <source>
        <dbReference type="Google" id="ProtNLM"/>
    </source>
</evidence>
<reference evidence="2" key="1">
    <citation type="submission" date="2022-07" db="EMBL/GenBank/DDBJ databases">
        <title>Tahibacter sp., a new gammaproteobacterium isolated from the silt sample collected at pig farm.</title>
        <authorList>
            <person name="Chen H."/>
        </authorList>
    </citation>
    <scope>NUCLEOTIDE SEQUENCE</scope>
    <source>
        <strain evidence="2">P2K</strain>
    </source>
</reference>
<comment type="caution">
    <text evidence="2">The sequence shown here is derived from an EMBL/GenBank/DDBJ whole genome shotgun (WGS) entry which is preliminary data.</text>
</comment>
<gene>
    <name evidence="2" type="ORF">NM961_00930</name>
</gene>
<name>A0ABT1QL52_9GAMM</name>
<dbReference type="Proteomes" id="UP001165498">
    <property type="component" value="Unassembled WGS sequence"/>
</dbReference>
<sequence length="253" mass="26524">MITALDKYLLRAYLDDSMDEAAAEAFELLLIERPELAELVIADVALDLGLKAEADSGLLPPALHRAAPASAASTRQTGAAPKEPAPQTAAVVPLRTGQPAAPETSQTGPARGEIHPPLRERRRSAAPYLAAAAALLAVGLGLGRQLQPGQPMLSATEVAVADTLRGSGLRQVRLPAAGALTLSVPVILTQECTPPLLLSLAQGGRRWEIEPNKPVDDYVHVRVDAGRLQPGTAEIQLSCAGKPLQTTGVEFTR</sequence>